<keyword evidence="1" id="KW-0812">Transmembrane</keyword>
<dbReference type="EMBL" id="JAAMPI010000101">
    <property type="protein sequence ID" value="KAF4635753.1"/>
    <property type="molecule type" value="Genomic_DNA"/>
</dbReference>
<comment type="caution">
    <text evidence="2">The sequence shown here is derived from an EMBL/GenBank/DDBJ whole genome shotgun (WGS) entry which is preliminary data.</text>
</comment>
<reference evidence="2 3" key="1">
    <citation type="submission" date="2020-03" db="EMBL/GenBank/DDBJ databases">
        <title>Draft Genome Sequence of Cudoniella acicularis.</title>
        <authorList>
            <person name="Buettner E."/>
            <person name="Kellner H."/>
        </authorList>
    </citation>
    <scope>NUCLEOTIDE SEQUENCE [LARGE SCALE GENOMIC DNA]</scope>
    <source>
        <strain evidence="2 3">DSM 108380</strain>
    </source>
</reference>
<dbReference type="OrthoDB" id="10292406at2759"/>
<proteinExistence type="predicted"/>
<evidence type="ECO:0000313" key="2">
    <source>
        <dbReference type="EMBL" id="KAF4635753.1"/>
    </source>
</evidence>
<evidence type="ECO:0000256" key="1">
    <source>
        <dbReference type="SAM" id="Phobius"/>
    </source>
</evidence>
<protein>
    <submittedName>
        <fullName evidence="2">Uncharacterized protein</fullName>
    </submittedName>
</protein>
<feature type="transmembrane region" description="Helical" evidence="1">
    <location>
        <begin position="71"/>
        <end position="89"/>
    </location>
</feature>
<sequence length="150" mass="16577">MVVQAGFVLVKSHVCIQTPDYPPVQIGLPPISARYGASPEHNDDKRGLPLGLLLGLQPAYLLLLYMDMSDIFAVAVGLTIILFVALEIYTTSRQRAFHSFDVEKLPLDILRKHNGEGLIAPKPTVKCQLRRLHSDSDAQKGSRTDLIDES</sequence>
<keyword evidence="3" id="KW-1185">Reference proteome</keyword>
<dbReference type="Proteomes" id="UP000566819">
    <property type="component" value="Unassembled WGS sequence"/>
</dbReference>
<organism evidence="2 3">
    <name type="scientific">Cudoniella acicularis</name>
    <dbReference type="NCBI Taxonomy" id="354080"/>
    <lineage>
        <taxon>Eukaryota</taxon>
        <taxon>Fungi</taxon>
        <taxon>Dikarya</taxon>
        <taxon>Ascomycota</taxon>
        <taxon>Pezizomycotina</taxon>
        <taxon>Leotiomycetes</taxon>
        <taxon>Helotiales</taxon>
        <taxon>Tricladiaceae</taxon>
        <taxon>Cudoniella</taxon>
    </lineage>
</organism>
<evidence type="ECO:0000313" key="3">
    <source>
        <dbReference type="Proteomes" id="UP000566819"/>
    </source>
</evidence>
<gene>
    <name evidence="2" type="ORF">G7Y89_g2334</name>
</gene>
<name>A0A8H4RUC0_9HELO</name>
<accession>A0A8H4RUC0</accession>
<keyword evidence="1" id="KW-0472">Membrane</keyword>
<keyword evidence="1" id="KW-1133">Transmembrane helix</keyword>
<dbReference type="AlphaFoldDB" id="A0A8H4RUC0"/>